<keyword evidence="12" id="KW-0443">Lipid metabolism</keyword>
<dbReference type="GO" id="GO:0006654">
    <property type="term" value="P:phosphatidic acid biosynthetic process"/>
    <property type="evidence" value="ECO:0007669"/>
    <property type="project" value="TreeGrafter"/>
</dbReference>
<dbReference type="AlphaFoldDB" id="A0A6S7G218"/>
<dbReference type="GO" id="GO:0005739">
    <property type="term" value="C:mitochondrion"/>
    <property type="evidence" value="ECO:0007669"/>
    <property type="project" value="TreeGrafter"/>
</dbReference>
<evidence type="ECO:0000256" key="23">
    <source>
        <dbReference type="ARBA" id="ARBA00048770"/>
    </source>
</evidence>
<evidence type="ECO:0000256" key="13">
    <source>
        <dbReference type="ARBA" id="ARBA00023315"/>
    </source>
</evidence>
<comment type="catalytic activity">
    <reaction evidence="23">
        <text>1-(9Z-octadecenoyl)-sn-glycero-3-phosphate + (5Z,8Z,11Z,14Z)-eicosatetraenoyl-CoA = 1-(9Z)-octadecenoyl-2-(5Z,8Z,11Z,14Z)-eicosatetraenoyl-sn-glycero-3-phosphate + CoA</text>
        <dbReference type="Rhea" id="RHEA:37443"/>
        <dbReference type="ChEBI" id="CHEBI:57287"/>
        <dbReference type="ChEBI" id="CHEBI:57368"/>
        <dbReference type="ChEBI" id="CHEBI:74544"/>
        <dbReference type="ChEBI" id="CHEBI:74928"/>
    </reaction>
    <physiologicalReaction direction="left-to-right" evidence="23">
        <dbReference type="Rhea" id="RHEA:37444"/>
    </physiologicalReaction>
</comment>
<evidence type="ECO:0000313" key="27">
    <source>
        <dbReference type="Proteomes" id="UP001152795"/>
    </source>
</evidence>
<dbReference type="GO" id="GO:0003841">
    <property type="term" value="F:1-acylglycerol-3-phosphate O-acyltransferase activity"/>
    <property type="evidence" value="ECO:0007669"/>
    <property type="project" value="UniProtKB-EC"/>
</dbReference>
<evidence type="ECO:0000256" key="15">
    <source>
        <dbReference type="ARBA" id="ARBA00038097"/>
    </source>
</evidence>
<dbReference type="Pfam" id="PF00561">
    <property type="entry name" value="Abhydrolase_1"/>
    <property type="match status" value="1"/>
</dbReference>
<evidence type="ECO:0000256" key="5">
    <source>
        <dbReference type="ARBA" id="ARBA00013211"/>
    </source>
</evidence>
<evidence type="ECO:0000259" key="25">
    <source>
        <dbReference type="Pfam" id="PF00561"/>
    </source>
</evidence>
<dbReference type="PANTHER" id="PTHR42886:SF29">
    <property type="entry name" value="PUMMELIG, ISOFORM A"/>
    <property type="match status" value="1"/>
</dbReference>
<evidence type="ECO:0000256" key="6">
    <source>
        <dbReference type="ARBA" id="ARBA00022490"/>
    </source>
</evidence>
<accession>A0A6S7G218</accession>
<evidence type="ECO:0000256" key="11">
    <source>
        <dbReference type="ARBA" id="ARBA00022832"/>
    </source>
</evidence>
<dbReference type="InterPro" id="IPR029058">
    <property type="entry name" value="AB_hydrolase_fold"/>
</dbReference>
<dbReference type="SUPFAM" id="SSF53474">
    <property type="entry name" value="alpha/beta-Hydrolases"/>
    <property type="match status" value="1"/>
</dbReference>
<dbReference type="Gene3D" id="3.40.50.1820">
    <property type="entry name" value="alpha/beta hydrolase"/>
    <property type="match status" value="1"/>
</dbReference>
<dbReference type="OrthoDB" id="7457040at2759"/>
<comment type="catalytic activity">
    <reaction evidence="24">
        <text>1-(9Z-octadecenoyl)-sn-glycero-3-phosphate + (9Z)-octadecenoyl-CoA = 1,2-di-(9Z-octadecenoyl)-sn-glycero-3-phosphate + CoA</text>
        <dbReference type="Rhea" id="RHEA:37131"/>
        <dbReference type="ChEBI" id="CHEBI:57287"/>
        <dbReference type="ChEBI" id="CHEBI:57387"/>
        <dbReference type="ChEBI" id="CHEBI:74544"/>
        <dbReference type="ChEBI" id="CHEBI:74546"/>
    </reaction>
    <physiologicalReaction direction="left-to-right" evidence="24">
        <dbReference type="Rhea" id="RHEA:37132"/>
    </physiologicalReaction>
</comment>
<keyword evidence="6" id="KW-0963">Cytoplasm</keyword>
<evidence type="ECO:0000256" key="14">
    <source>
        <dbReference type="ARBA" id="ARBA00036296"/>
    </source>
</evidence>
<keyword evidence="7" id="KW-0444">Lipid biosynthesis</keyword>
<gene>
    <name evidence="26" type="ORF">PACLA_8A072758</name>
</gene>
<comment type="catalytic activity">
    <reaction evidence="19">
        <text>1-hexadecanoyl-sn-glycero-3-phosphate + (9Z)-octadecenoyl-CoA = 1-hexadecanoyl-2-(9Z-octadecenoyl)-sn-glycero-3-phosphate + CoA</text>
        <dbReference type="Rhea" id="RHEA:33187"/>
        <dbReference type="ChEBI" id="CHEBI:57287"/>
        <dbReference type="ChEBI" id="CHEBI:57387"/>
        <dbReference type="ChEBI" id="CHEBI:57518"/>
        <dbReference type="ChEBI" id="CHEBI:64839"/>
    </reaction>
    <physiologicalReaction direction="left-to-right" evidence="19">
        <dbReference type="Rhea" id="RHEA:33188"/>
    </physiologicalReaction>
</comment>
<dbReference type="PANTHER" id="PTHR42886">
    <property type="entry name" value="RE40534P-RELATED"/>
    <property type="match status" value="1"/>
</dbReference>
<evidence type="ECO:0000256" key="8">
    <source>
        <dbReference type="ARBA" id="ARBA00022677"/>
    </source>
</evidence>
<comment type="catalytic activity">
    <reaction evidence="20">
        <text>1-octadecanoyl-sn-glycero-3-phosphate + (9Z)-octadecenoyl-CoA = 1-octadecanoyl-2-(9Z-octadecenoyl)-sn-glycero-3-phosphate + CoA</text>
        <dbReference type="Rhea" id="RHEA:37163"/>
        <dbReference type="ChEBI" id="CHEBI:57287"/>
        <dbReference type="ChEBI" id="CHEBI:57387"/>
        <dbReference type="ChEBI" id="CHEBI:74560"/>
        <dbReference type="ChEBI" id="CHEBI:74565"/>
    </reaction>
    <physiologicalReaction direction="left-to-right" evidence="20">
        <dbReference type="Rhea" id="RHEA:37164"/>
    </physiologicalReaction>
</comment>
<dbReference type="EC" id="2.3.1.51" evidence="5"/>
<sequence>MEEQEYIESQSRWYSGWFRWCPTSDELLQAAEARILQKLNVPYRACYVTTSQQDKVWTVSFNPEGTKTPILMIHGFGAGLGMWALNVKELSKDRPMHTFDMLGFGRSSRPTFDSDPEIVQETFINSIEDTRKALGLEKFILIGHSFGGYLAYAYTIKHPDQVKSLILADPWGFSEKPADWDKTVSVPRWIRVVATIMQPFNPLSGLRIAGPLGPSVVRRFRPDLQIKFSSLFDDDTILNYIYHCNAQKPSGETAFKKLVLPYGWAKFPMIHRMQHINAKVKVAMLFGSHSWIDNTVTEEMESERPEQFTVHTVHGAGHHVYADKPVRFNNIVKQIFETCDEDRV</sequence>
<organism evidence="26 27">
    <name type="scientific">Paramuricea clavata</name>
    <name type="common">Red gorgonian</name>
    <name type="synonym">Violescent sea-whip</name>
    <dbReference type="NCBI Taxonomy" id="317549"/>
    <lineage>
        <taxon>Eukaryota</taxon>
        <taxon>Metazoa</taxon>
        <taxon>Cnidaria</taxon>
        <taxon>Anthozoa</taxon>
        <taxon>Octocorallia</taxon>
        <taxon>Malacalcyonacea</taxon>
        <taxon>Plexauridae</taxon>
        <taxon>Paramuricea</taxon>
    </lineage>
</organism>
<dbReference type="GO" id="GO:0006631">
    <property type="term" value="P:fatty acid metabolic process"/>
    <property type="evidence" value="ECO:0007669"/>
    <property type="project" value="UniProtKB-KW"/>
</dbReference>
<evidence type="ECO:0000256" key="2">
    <source>
        <dbReference type="ARBA" id="ARBA00000816"/>
    </source>
</evidence>
<keyword evidence="11" id="KW-0276">Fatty acid metabolism</keyword>
<comment type="catalytic activity">
    <reaction evidence="14">
        <text>1-(9Z-octadecenoyl)-sn-glycero-3-phosphate + octadecanoyl-CoA = 1-(9Z-octadecenoyl)-2-octadecanoyl-sn-glycero-3-phosphate + CoA</text>
        <dbReference type="Rhea" id="RHEA:37147"/>
        <dbReference type="ChEBI" id="CHEBI:57287"/>
        <dbReference type="ChEBI" id="CHEBI:57394"/>
        <dbReference type="ChEBI" id="CHEBI:74544"/>
        <dbReference type="ChEBI" id="CHEBI:74552"/>
    </reaction>
    <physiologicalReaction direction="left-to-right" evidence="14">
        <dbReference type="Rhea" id="RHEA:37148"/>
    </physiologicalReaction>
</comment>
<evidence type="ECO:0000256" key="19">
    <source>
        <dbReference type="ARBA" id="ARBA00047525"/>
    </source>
</evidence>
<dbReference type="FunFam" id="3.40.50.1820:FF:000019">
    <property type="entry name" value="1-acylglycerol-3-phosphate O-acyltransferase ABHD5"/>
    <property type="match status" value="1"/>
</dbReference>
<dbReference type="EMBL" id="CACRXK020000255">
    <property type="protein sequence ID" value="CAB3980070.1"/>
    <property type="molecule type" value="Genomic_DNA"/>
</dbReference>
<comment type="subcellular location">
    <subcellularLocation>
        <location evidence="3">Cytoplasm</location>
    </subcellularLocation>
    <subcellularLocation>
        <location evidence="4">Lipid droplet</location>
    </subcellularLocation>
</comment>
<comment type="catalytic activity">
    <reaction evidence="22">
        <text>1-(5Z,8Z,11Z,14Z-eicosatetraenoyl)-sn-glycero-3-phosphate + (9Z)-octadecenoyl-CoA = 1-(5Z,8Z,11Z,14Z)-eicosatetraenoyl-2-(9Z)-octadecenoyl-sn-glycero-3-phosphate + CoA</text>
        <dbReference type="Rhea" id="RHEA:37455"/>
        <dbReference type="ChEBI" id="CHEBI:57287"/>
        <dbReference type="ChEBI" id="CHEBI:57387"/>
        <dbReference type="ChEBI" id="CHEBI:74938"/>
        <dbReference type="ChEBI" id="CHEBI:74941"/>
    </reaction>
    <physiologicalReaction direction="left-to-right" evidence="22">
        <dbReference type="Rhea" id="RHEA:37456"/>
    </physiologicalReaction>
</comment>
<dbReference type="Proteomes" id="UP001152795">
    <property type="component" value="Unassembled WGS sequence"/>
</dbReference>
<comment type="catalytic activity">
    <reaction evidence="2">
        <text>1-(9Z-octadecenoyl)-sn-glycero-3-phosphate + hexadecanoyl-CoA = 1-(9Z)-octadecenoyl-2-hexadecanoyl-sn-glycero-3-phosphate + CoA</text>
        <dbReference type="Rhea" id="RHEA:37143"/>
        <dbReference type="ChEBI" id="CHEBI:57287"/>
        <dbReference type="ChEBI" id="CHEBI:57379"/>
        <dbReference type="ChEBI" id="CHEBI:74544"/>
        <dbReference type="ChEBI" id="CHEBI:74551"/>
    </reaction>
    <physiologicalReaction direction="left-to-right" evidence="2">
        <dbReference type="Rhea" id="RHEA:37144"/>
    </physiologicalReaction>
</comment>
<keyword evidence="9" id="KW-0808">Transferase</keyword>
<comment type="catalytic activity">
    <reaction evidence="21">
        <text>eicosanoyl-CoA + 1-(9Z-octadecenoyl)-sn-glycero-3-phosphate = 1-(9Z)-octadecenoyl-2-eicosanoyl-sn-glycero-3-phosphate + CoA</text>
        <dbReference type="Rhea" id="RHEA:37451"/>
        <dbReference type="ChEBI" id="CHEBI:57287"/>
        <dbReference type="ChEBI" id="CHEBI:57380"/>
        <dbReference type="ChEBI" id="CHEBI:74544"/>
        <dbReference type="ChEBI" id="CHEBI:74937"/>
    </reaction>
    <physiologicalReaction direction="left-to-right" evidence="21">
        <dbReference type="Rhea" id="RHEA:37452"/>
    </physiologicalReaction>
</comment>
<dbReference type="PRINTS" id="PR00111">
    <property type="entry name" value="ABHYDROLASE"/>
</dbReference>
<keyword evidence="13" id="KW-0012">Acyltransferase</keyword>
<evidence type="ECO:0000256" key="18">
    <source>
        <dbReference type="ARBA" id="ARBA00045357"/>
    </source>
</evidence>
<evidence type="ECO:0000256" key="22">
    <source>
        <dbReference type="ARBA" id="ARBA00048632"/>
    </source>
</evidence>
<proteinExistence type="inferred from homology"/>
<evidence type="ECO:0000256" key="10">
    <source>
        <dbReference type="ARBA" id="ARBA00022782"/>
    </source>
</evidence>
<comment type="function">
    <text evidence="18">Coenzyme A-dependent lysophosphatidic acid acyltransferase that catalyzes the transfer of an acyl group on a lysophosphatidic acid. Functions preferentially with 1-oleoyl-lysophosphatidic acid followed by 1-palmitoyl-lysophosphatidic acid, 1-stearoyl-lysophosphatidic acid and 1-arachidonoyl-lysophosphatidic acid as lipid acceptor. Functions preferentially with arachidonoyl-CoA followed by oleoyl-CoA as acyl group donors. Functions in phosphatidic acid biosynthesis. May regulate the cellular storage of triacylglycerol through activation of the phospholipase PNPLA2. Involved in keratinocyte differentiation. Regulates lipid droplet fusion.</text>
</comment>
<keyword evidence="10" id="KW-0221">Differentiation</keyword>
<evidence type="ECO:0000256" key="17">
    <source>
        <dbReference type="ARBA" id="ARBA00042413"/>
    </source>
</evidence>
<feature type="domain" description="AB hydrolase-1" evidence="25">
    <location>
        <begin position="69"/>
        <end position="325"/>
    </location>
</feature>
<evidence type="ECO:0000256" key="16">
    <source>
        <dbReference type="ARBA" id="ARBA00040731"/>
    </source>
</evidence>
<keyword evidence="8" id="KW-0551">Lipid droplet</keyword>
<comment type="similarity">
    <text evidence="15">Belongs to the peptidase S33 family. ABHD4/ABHD5 subfamily.</text>
</comment>
<evidence type="ECO:0000256" key="24">
    <source>
        <dbReference type="ARBA" id="ARBA00049561"/>
    </source>
</evidence>
<evidence type="ECO:0000256" key="9">
    <source>
        <dbReference type="ARBA" id="ARBA00022679"/>
    </source>
</evidence>
<dbReference type="GO" id="GO:0055088">
    <property type="term" value="P:lipid homeostasis"/>
    <property type="evidence" value="ECO:0007669"/>
    <property type="project" value="TreeGrafter"/>
</dbReference>
<protein>
    <recommendedName>
        <fullName evidence="16">1-acylglycerol-3-phosphate O-acyltransferase ABHD5</fullName>
        <ecNumber evidence="5">2.3.1.51</ecNumber>
    </recommendedName>
    <alternativeName>
        <fullName evidence="17">Abhydrolase domain-containing protein 5</fullName>
    </alternativeName>
</protein>
<reference evidence="26" key="1">
    <citation type="submission" date="2020-04" db="EMBL/GenBank/DDBJ databases">
        <authorList>
            <person name="Alioto T."/>
            <person name="Alioto T."/>
            <person name="Gomez Garrido J."/>
        </authorList>
    </citation>
    <scope>NUCLEOTIDE SEQUENCE</scope>
    <source>
        <strain evidence="26">A484AB</strain>
    </source>
</reference>
<comment type="caution">
    <text evidence="26">The sequence shown here is derived from an EMBL/GenBank/DDBJ whole genome shotgun (WGS) entry which is preliminary data.</text>
</comment>
<keyword evidence="27" id="KW-1185">Reference proteome</keyword>
<evidence type="ECO:0000256" key="7">
    <source>
        <dbReference type="ARBA" id="ARBA00022516"/>
    </source>
</evidence>
<dbReference type="GO" id="GO:0005811">
    <property type="term" value="C:lipid droplet"/>
    <property type="evidence" value="ECO:0007669"/>
    <property type="project" value="UniProtKB-SubCell"/>
</dbReference>
<dbReference type="GO" id="GO:0030154">
    <property type="term" value="P:cell differentiation"/>
    <property type="evidence" value="ECO:0007669"/>
    <property type="project" value="UniProtKB-KW"/>
</dbReference>
<evidence type="ECO:0000256" key="4">
    <source>
        <dbReference type="ARBA" id="ARBA00004502"/>
    </source>
</evidence>
<dbReference type="InterPro" id="IPR000073">
    <property type="entry name" value="AB_hydrolase_1"/>
</dbReference>
<evidence type="ECO:0000256" key="20">
    <source>
        <dbReference type="ARBA" id="ARBA00047543"/>
    </source>
</evidence>
<evidence type="ECO:0000256" key="21">
    <source>
        <dbReference type="ARBA" id="ARBA00047849"/>
    </source>
</evidence>
<evidence type="ECO:0000256" key="12">
    <source>
        <dbReference type="ARBA" id="ARBA00023098"/>
    </source>
</evidence>
<evidence type="ECO:0000256" key="1">
    <source>
        <dbReference type="ARBA" id="ARBA00000300"/>
    </source>
</evidence>
<evidence type="ECO:0000313" key="26">
    <source>
        <dbReference type="EMBL" id="CAB3980070.1"/>
    </source>
</evidence>
<evidence type="ECO:0000256" key="3">
    <source>
        <dbReference type="ARBA" id="ARBA00004496"/>
    </source>
</evidence>
<dbReference type="GO" id="GO:0052689">
    <property type="term" value="F:carboxylic ester hydrolase activity"/>
    <property type="evidence" value="ECO:0007669"/>
    <property type="project" value="TreeGrafter"/>
</dbReference>
<comment type="catalytic activity">
    <reaction evidence="1">
        <text>a 1-acyl-sn-glycero-3-phosphate + an acyl-CoA = a 1,2-diacyl-sn-glycero-3-phosphate + CoA</text>
        <dbReference type="Rhea" id="RHEA:19709"/>
        <dbReference type="ChEBI" id="CHEBI:57287"/>
        <dbReference type="ChEBI" id="CHEBI:57970"/>
        <dbReference type="ChEBI" id="CHEBI:58342"/>
        <dbReference type="ChEBI" id="CHEBI:58608"/>
        <dbReference type="EC" id="2.3.1.51"/>
    </reaction>
    <physiologicalReaction direction="left-to-right" evidence="1">
        <dbReference type="Rhea" id="RHEA:19710"/>
    </physiologicalReaction>
</comment>
<name>A0A6S7G218_PARCT</name>